<comment type="caution">
    <text evidence="6">The sequence shown here is derived from an EMBL/GenBank/DDBJ whole genome shotgun (WGS) entry which is preliminary data.</text>
</comment>
<feature type="domain" description="Ubiquitin-like protease family profile" evidence="5">
    <location>
        <begin position="699"/>
        <end position="885"/>
    </location>
</feature>
<reference evidence="6" key="1">
    <citation type="submission" date="2023-02" db="EMBL/GenBank/DDBJ databases">
        <title>Genome of toxic invasive species Heracleum sosnowskyi carries increased number of genes despite the absence of recent whole-genome duplications.</title>
        <authorList>
            <person name="Schelkunov M."/>
            <person name="Shtratnikova V."/>
            <person name="Makarenko M."/>
            <person name="Klepikova A."/>
            <person name="Omelchenko D."/>
            <person name="Novikova G."/>
            <person name="Obukhova E."/>
            <person name="Bogdanov V."/>
            <person name="Penin A."/>
            <person name="Logacheva M."/>
        </authorList>
    </citation>
    <scope>NUCLEOTIDE SEQUENCE</scope>
    <source>
        <strain evidence="6">Hsosn_3</strain>
        <tissue evidence="6">Leaf</tissue>
    </source>
</reference>
<reference evidence="6" key="2">
    <citation type="submission" date="2023-05" db="EMBL/GenBank/DDBJ databases">
        <authorList>
            <person name="Schelkunov M.I."/>
        </authorList>
    </citation>
    <scope>NUCLEOTIDE SEQUENCE</scope>
    <source>
        <strain evidence="6">Hsosn_3</strain>
        <tissue evidence="6">Leaf</tissue>
    </source>
</reference>
<dbReference type="GO" id="GO:0008234">
    <property type="term" value="F:cysteine-type peptidase activity"/>
    <property type="evidence" value="ECO:0007669"/>
    <property type="project" value="InterPro"/>
</dbReference>
<evidence type="ECO:0000259" key="5">
    <source>
        <dbReference type="PROSITE" id="PS50600"/>
    </source>
</evidence>
<dbReference type="PANTHER" id="PTHR34835">
    <property type="entry name" value="OS07G0283600 PROTEIN-RELATED"/>
    <property type="match status" value="1"/>
</dbReference>
<feature type="region of interest" description="Disordered" evidence="4">
    <location>
        <begin position="403"/>
        <end position="425"/>
    </location>
</feature>
<accession>A0AAD8HRY7</accession>
<dbReference type="Pfam" id="PF02902">
    <property type="entry name" value="Peptidase_C48"/>
    <property type="match status" value="1"/>
</dbReference>
<name>A0AAD8HRY7_9APIA</name>
<dbReference type="Proteomes" id="UP001237642">
    <property type="component" value="Unassembled WGS sequence"/>
</dbReference>
<proteinExistence type="inferred from homology"/>
<dbReference type="Gene3D" id="3.40.395.10">
    <property type="entry name" value="Adenoviral Proteinase, Chain A"/>
    <property type="match status" value="1"/>
</dbReference>
<dbReference type="SUPFAM" id="SSF54001">
    <property type="entry name" value="Cysteine proteinases"/>
    <property type="match status" value="1"/>
</dbReference>
<comment type="similarity">
    <text evidence="1">Belongs to the peptidase C48 family.</text>
</comment>
<feature type="region of interest" description="Disordered" evidence="4">
    <location>
        <begin position="1002"/>
        <end position="1037"/>
    </location>
</feature>
<feature type="compositionally biased region" description="Basic and acidic residues" evidence="4">
    <location>
        <begin position="403"/>
        <end position="417"/>
    </location>
</feature>
<evidence type="ECO:0000256" key="1">
    <source>
        <dbReference type="ARBA" id="ARBA00005234"/>
    </source>
</evidence>
<keyword evidence="3" id="KW-0378">Hydrolase</keyword>
<feature type="compositionally biased region" description="Basic and acidic residues" evidence="4">
    <location>
        <begin position="115"/>
        <end position="128"/>
    </location>
</feature>
<dbReference type="InterPro" id="IPR003653">
    <property type="entry name" value="Peptidase_C48_C"/>
</dbReference>
<sequence length="1037" mass="119875">MELDQEGVGQPNVVNNTRIVDFDDDDDFATPQPKTKRSAPILIIGTSTAAKETITKTKRRLNVEDMGQEEQEKTKGKKLRIINKNPKFELVDKESGEVQLGDVDAKKRNKKKTKTAKEPNEDKWDGKVGKAGKVNVTEKFKIRNSPNTLTYMVTNLSDQQKQWVISTGFKHILDFRLGKIPHRLACSVLEAFDAETCSLKLQGESIAITDQDVYNVLGLPNGDKIFTLATEDKALERHNLWKEEFGKNNITTAAVAERIKESQEADDQFKLSFLMVLSNVLIESQTGSYVYRDILGFDIQLDDCNQYNWGEFLLRCLVKTKANWRKTTRSLFYTGPIIFLIIFYVDRVIFKGLTPVERKFPAFKNWTMELLKQRQNYEKQCGNFKENLVIRQQAEIDQIMKDDQGVEESNTSHEDHQNNAGQDGFVHMRNDETIPQARERQEEQPGQTVDKFICPGQHEAEEKEENWFETLTTKATTLISVMDAYMFELESAKAKHPDDKNISELQAKVIGMLTQLKEKTESSTTSKSKDTFESDHIETNIGLEVTVKQNNVSREKRSSEEYLIDPLELDHIELIEYLYSSQGKKDMEMDMQELSVPSFSLGTDLQNSVIDICKEISREHGDDTIVEHESDKNTIITPMPQQLIREKRETKITAAYRSPYVQREIDIYTKYSTQEYAVWRWIIQKGKDDIEHVFNYGEQYCIREHMATLRPGEKIYTSVIDVWCTLLNDKEKYKSPESPLRLFFNVGFSVGPLDDNKSEEDQYERFGVEMNHFFEKNPDKKIEDHNLIFFPIFQDEHYYLICINLKKASFEVIDNIRVGKAGNKEYGRYARKLKNHFVKYLEEKDLKSLAKTIKKVKVSYLSMTWQTFQNYKDCGVFLMRHMETYKGKLNKWNTQLKTEKMGQKGQMDKLRTKYAHAILTSHLNERRHLILDEAKSLYDKIATEKLMSIVIAASSRKQKREKISGTVLFPDDQTTAEKTTTHISVGTCDSKKMKTSGTVLFPDEEKNAEQKTIEEEAAQKTIVNGSTTTDDRKELQT</sequence>
<dbReference type="InterPro" id="IPR038765">
    <property type="entry name" value="Papain-like_cys_pep_sf"/>
</dbReference>
<dbReference type="PANTHER" id="PTHR34835:SF90">
    <property type="entry name" value="AMINOTRANSFERASE-LIKE PLANT MOBILE DOMAIN-CONTAINING PROTEIN"/>
    <property type="match status" value="1"/>
</dbReference>
<evidence type="ECO:0000256" key="2">
    <source>
        <dbReference type="ARBA" id="ARBA00022670"/>
    </source>
</evidence>
<evidence type="ECO:0000313" key="7">
    <source>
        <dbReference type="Proteomes" id="UP001237642"/>
    </source>
</evidence>
<keyword evidence="7" id="KW-1185">Reference proteome</keyword>
<evidence type="ECO:0000256" key="3">
    <source>
        <dbReference type="ARBA" id="ARBA00022801"/>
    </source>
</evidence>
<feature type="region of interest" description="Disordered" evidence="4">
    <location>
        <begin position="102"/>
        <end position="128"/>
    </location>
</feature>
<organism evidence="6 7">
    <name type="scientific">Heracleum sosnowskyi</name>
    <dbReference type="NCBI Taxonomy" id="360622"/>
    <lineage>
        <taxon>Eukaryota</taxon>
        <taxon>Viridiplantae</taxon>
        <taxon>Streptophyta</taxon>
        <taxon>Embryophyta</taxon>
        <taxon>Tracheophyta</taxon>
        <taxon>Spermatophyta</taxon>
        <taxon>Magnoliopsida</taxon>
        <taxon>eudicotyledons</taxon>
        <taxon>Gunneridae</taxon>
        <taxon>Pentapetalae</taxon>
        <taxon>asterids</taxon>
        <taxon>campanulids</taxon>
        <taxon>Apiales</taxon>
        <taxon>Apiaceae</taxon>
        <taxon>Apioideae</taxon>
        <taxon>apioid superclade</taxon>
        <taxon>Tordylieae</taxon>
        <taxon>Tordyliinae</taxon>
        <taxon>Heracleum</taxon>
    </lineage>
</organism>
<gene>
    <name evidence="6" type="ORF">POM88_037097</name>
</gene>
<feature type="region of interest" description="Disordered" evidence="4">
    <location>
        <begin position="1"/>
        <end position="37"/>
    </location>
</feature>
<keyword evidence="2" id="KW-0645">Protease</keyword>
<feature type="compositionally biased region" description="Basic and acidic residues" evidence="4">
    <location>
        <begin position="1003"/>
        <end position="1018"/>
    </location>
</feature>
<evidence type="ECO:0000313" key="6">
    <source>
        <dbReference type="EMBL" id="KAK1371005.1"/>
    </source>
</evidence>
<evidence type="ECO:0000256" key="4">
    <source>
        <dbReference type="SAM" id="MobiDB-lite"/>
    </source>
</evidence>
<protein>
    <recommendedName>
        <fullName evidence="5">Ubiquitin-like protease family profile domain-containing protein</fullName>
    </recommendedName>
</protein>
<dbReference type="PROSITE" id="PS50600">
    <property type="entry name" value="ULP_PROTEASE"/>
    <property type="match status" value="1"/>
</dbReference>
<dbReference type="GO" id="GO:0006508">
    <property type="term" value="P:proteolysis"/>
    <property type="evidence" value="ECO:0007669"/>
    <property type="project" value="UniProtKB-KW"/>
</dbReference>
<dbReference type="EMBL" id="JAUIZM010000008">
    <property type="protein sequence ID" value="KAK1371005.1"/>
    <property type="molecule type" value="Genomic_DNA"/>
</dbReference>
<dbReference type="AlphaFoldDB" id="A0AAD8HRY7"/>